<gene>
    <name evidence="2" type="ORF">SAMN02745244_03655</name>
</gene>
<protein>
    <submittedName>
        <fullName evidence="2">Uncharacterized protein</fullName>
    </submittedName>
</protein>
<dbReference type="EMBL" id="FQZG01000117">
    <property type="protein sequence ID" value="SHJ95844.1"/>
    <property type="molecule type" value="Genomic_DNA"/>
</dbReference>
<evidence type="ECO:0000313" key="3">
    <source>
        <dbReference type="Proteomes" id="UP000184512"/>
    </source>
</evidence>
<feature type="transmembrane region" description="Helical" evidence="1">
    <location>
        <begin position="12"/>
        <end position="35"/>
    </location>
</feature>
<reference evidence="2 3" key="1">
    <citation type="submission" date="2016-11" db="EMBL/GenBank/DDBJ databases">
        <authorList>
            <person name="Jaros S."/>
            <person name="Januszkiewicz K."/>
            <person name="Wedrychowicz H."/>
        </authorList>
    </citation>
    <scope>NUCLEOTIDE SEQUENCE [LARGE SCALE GENOMIC DNA]</scope>
    <source>
        <strain evidence="2 3">DSM 12906</strain>
    </source>
</reference>
<feature type="transmembrane region" description="Helical" evidence="1">
    <location>
        <begin position="77"/>
        <end position="94"/>
    </location>
</feature>
<accession>A0A1M6NJP4</accession>
<dbReference type="STRING" id="1123357.SAMN02745244_03655"/>
<keyword evidence="1" id="KW-0472">Membrane</keyword>
<sequence>MPYVAWAYRRRGVFGVGHAVPAAATLVSLMALWTYTILPLPDPALLDRSDGGVAPQFIPLGSLREVDLAANGWRDPMIVQMVMNVALFVPAGLGRSRTWCCRCRPGE</sequence>
<keyword evidence="1" id="KW-0812">Transmembrane</keyword>
<name>A0A1M6NJP4_9ACTN</name>
<organism evidence="2 3">
    <name type="scientific">Tessaracoccus bendigoensis DSM 12906</name>
    <dbReference type="NCBI Taxonomy" id="1123357"/>
    <lineage>
        <taxon>Bacteria</taxon>
        <taxon>Bacillati</taxon>
        <taxon>Actinomycetota</taxon>
        <taxon>Actinomycetes</taxon>
        <taxon>Propionibacteriales</taxon>
        <taxon>Propionibacteriaceae</taxon>
        <taxon>Tessaracoccus</taxon>
    </lineage>
</organism>
<dbReference type="Proteomes" id="UP000184512">
    <property type="component" value="Unassembled WGS sequence"/>
</dbReference>
<dbReference type="RefSeq" id="WP_175558404.1">
    <property type="nucleotide sequence ID" value="NZ_FQZG01000117.1"/>
</dbReference>
<proteinExistence type="predicted"/>
<keyword evidence="3" id="KW-1185">Reference proteome</keyword>
<evidence type="ECO:0000256" key="1">
    <source>
        <dbReference type="SAM" id="Phobius"/>
    </source>
</evidence>
<dbReference type="AlphaFoldDB" id="A0A1M6NJP4"/>
<evidence type="ECO:0000313" key="2">
    <source>
        <dbReference type="EMBL" id="SHJ95844.1"/>
    </source>
</evidence>
<keyword evidence="1" id="KW-1133">Transmembrane helix</keyword>